<dbReference type="GO" id="GO:0014069">
    <property type="term" value="C:postsynaptic density"/>
    <property type="evidence" value="ECO:0007669"/>
    <property type="project" value="TreeGrafter"/>
</dbReference>
<feature type="compositionally biased region" description="Low complexity" evidence="2">
    <location>
        <begin position="788"/>
        <end position="799"/>
    </location>
</feature>
<feature type="region of interest" description="Disordered" evidence="2">
    <location>
        <begin position="589"/>
        <end position="653"/>
    </location>
</feature>
<dbReference type="InterPro" id="IPR036409">
    <property type="entry name" value="Aldolase_II/adducin_N_sf"/>
</dbReference>
<dbReference type="InterPro" id="IPR051017">
    <property type="entry name" value="Aldolase-II_Adducin_sf"/>
</dbReference>
<dbReference type="GeneID" id="100740252"/>
<dbReference type="PROSITE" id="PS00198">
    <property type="entry name" value="4FE4S_FER_1"/>
    <property type="match status" value="1"/>
</dbReference>
<organism evidence="4 5">
    <name type="scientific">Bombus impatiens</name>
    <name type="common">Bumblebee</name>
    <dbReference type="NCBI Taxonomy" id="132113"/>
    <lineage>
        <taxon>Eukaryota</taxon>
        <taxon>Metazoa</taxon>
        <taxon>Ecdysozoa</taxon>
        <taxon>Arthropoda</taxon>
        <taxon>Hexapoda</taxon>
        <taxon>Insecta</taxon>
        <taxon>Pterygota</taxon>
        <taxon>Neoptera</taxon>
        <taxon>Endopterygota</taxon>
        <taxon>Hymenoptera</taxon>
        <taxon>Apocrita</taxon>
        <taxon>Aculeata</taxon>
        <taxon>Apoidea</taxon>
        <taxon>Anthophila</taxon>
        <taxon>Apidae</taxon>
        <taxon>Bombus</taxon>
        <taxon>Pyrobombus</taxon>
    </lineage>
</organism>
<evidence type="ECO:0000256" key="1">
    <source>
        <dbReference type="ARBA" id="ARBA00006274"/>
    </source>
</evidence>
<feature type="compositionally biased region" description="Basic and acidic residues" evidence="2">
    <location>
        <begin position="642"/>
        <end position="651"/>
    </location>
</feature>
<dbReference type="OMA" id="AIFEFHT"/>
<dbReference type="SUPFAM" id="SSF53639">
    <property type="entry name" value="AraD/HMP-PK domain-like"/>
    <property type="match status" value="1"/>
</dbReference>
<dbReference type="PANTHER" id="PTHR10672:SF3">
    <property type="entry name" value="PROTEIN HU-LI TAI SHAO"/>
    <property type="match status" value="1"/>
</dbReference>
<dbReference type="InterPro" id="IPR017900">
    <property type="entry name" value="4Fe4S_Fe_S_CS"/>
</dbReference>
<feature type="region of interest" description="Disordered" evidence="2">
    <location>
        <begin position="1"/>
        <end position="32"/>
    </location>
</feature>
<keyword evidence="4" id="KW-1185">Reference proteome</keyword>
<dbReference type="CTD" id="116529"/>
<gene>
    <name evidence="5" type="primary">LOC100740252</name>
</gene>
<dbReference type="GO" id="GO:0005856">
    <property type="term" value="C:cytoskeleton"/>
    <property type="evidence" value="ECO:0007669"/>
    <property type="project" value="TreeGrafter"/>
</dbReference>
<feature type="region of interest" description="Disordered" evidence="2">
    <location>
        <begin position="765"/>
        <end position="809"/>
    </location>
</feature>
<evidence type="ECO:0000313" key="4">
    <source>
        <dbReference type="Proteomes" id="UP000515180"/>
    </source>
</evidence>
<dbReference type="RefSeq" id="XP_024221204.1">
    <property type="nucleotide sequence ID" value="XM_024365436.2"/>
</dbReference>
<dbReference type="Proteomes" id="UP000515180">
    <property type="component" value="Unplaced"/>
</dbReference>
<dbReference type="SMART" id="SM01007">
    <property type="entry name" value="Aldolase_II"/>
    <property type="match status" value="1"/>
</dbReference>
<proteinExistence type="inferred from homology"/>
<dbReference type="GO" id="GO:0051015">
    <property type="term" value="F:actin filament binding"/>
    <property type="evidence" value="ECO:0007669"/>
    <property type="project" value="TreeGrafter"/>
</dbReference>
<dbReference type="GO" id="GO:0005886">
    <property type="term" value="C:plasma membrane"/>
    <property type="evidence" value="ECO:0007669"/>
    <property type="project" value="UniProtKB-SubCell"/>
</dbReference>
<feature type="domain" description="Class II aldolase/adducin N-terminal" evidence="3">
    <location>
        <begin position="127"/>
        <end position="309"/>
    </location>
</feature>
<feature type="region of interest" description="Disordered" evidence="2">
    <location>
        <begin position="1311"/>
        <end position="1337"/>
    </location>
</feature>
<comment type="similarity">
    <text evidence="1">Belongs to the aldolase class II family. Adducin subfamily.</text>
</comment>
<dbReference type="Pfam" id="PF00596">
    <property type="entry name" value="Aldolase_II"/>
    <property type="match status" value="1"/>
</dbReference>
<feature type="compositionally biased region" description="Polar residues" evidence="2">
    <location>
        <begin position="1"/>
        <end position="14"/>
    </location>
</feature>
<dbReference type="PANTHER" id="PTHR10672">
    <property type="entry name" value="ADDUCIN"/>
    <property type="match status" value="1"/>
</dbReference>
<dbReference type="OrthoDB" id="3238794at2759"/>
<feature type="compositionally biased region" description="Polar residues" evidence="2">
    <location>
        <begin position="603"/>
        <end position="627"/>
    </location>
</feature>
<feature type="compositionally biased region" description="Basic and acidic residues" evidence="2">
    <location>
        <begin position="1315"/>
        <end position="1337"/>
    </location>
</feature>
<dbReference type="Gene3D" id="3.40.225.10">
    <property type="entry name" value="Class II aldolase/adducin N-terminal domain"/>
    <property type="match status" value="1"/>
</dbReference>
<feature type="region of interest" description="Disordered" evidence="2">
    <location>
        <begin position="1417"/>
        <end position="1437"/>
    </location>
</feature>
<evidence type="ECO:0000313" key="5">
    <source>
        <dbReference type="RefSeq" id="XP_024221204.1"/>
    </source>
</evidence>
<feature type="compositionally biased region" description="Basic and acidic residues" evidence="2">
    <location>
        <begin position="800"/>
        <end position="809"/>
    </location>
</feature>
<protein>
    <submittedName>
        <fullName evidence="5">Uncharacterized protein LOC100740252 isoform X1</fullName>
    </submittedName>
</protein>
<name>A0A6P6F8M0_BOMIM</name>
<evidence type="ECO:0000259" key="3">
    <source>
        <dbReference type="SMART" id="SM01007"/>
    </source>
</evidence>
<dbReference type="InterPro" id="IPR001303">
    <property type="entry name" value="Aldolase_II/adducin_N"/>
</dbReference>
<dbReference type="KEGG" id="bim:100740252"/>
<sequence>MADTSQQQPLTEPHTNGVMDGLTEEEKSKMRPADIDADMREMERRKRVEMMMNSRLFREELERIIETQMKDGAGPSGLLQQISDMMGAQGARFNANVFKTSNCVLPINDIRGVESMGYAKGEKLLRCKLAAVFRLLDLYGWTQGVGGQITARLNQDQEHFLVNPYGLLYHEVTASSLIKVDMQGTVVEQGTTNFGVHVAGFQLHSTIHAARPDIKCIVHITTPSVTAISSLKCGLLPIGQESIVIGEVSTHQYVGGFFEPEEKEKIARNLGPMNKVMLLTNRGALCCGETVEEAFFNVYNMVLACETQLKLMPAGLDNLNLISEESKKAIFEASRKPPTPQQTAQITETTALAEKLEKRWRIGGTEFEALMRMLDNAGFRTGYIYRNPLVKGEPPRPRNDVEVPPAVSSLGYLLEEEELYKQGLWKGGRKGTDRSRWLNSPNVYQKVEILETGTPDPKKITKWVSDGSPTHSSTPVKIDSALQFVPKNTNPKEFKQLQQQIKDYRRADKISAGPQSHILEGVTWEEAKKMQDATISGTGEQVVLVGAASKGIIQRGFQHNAMVYKTPYAKNPFDAVTDQELDQYKREVERKQKGDIYDESQSESEALSSFNVSRATHESSTAKSPIQSPVSVTSETEEESRDEPRVLRIETKQVPAPSQPEVVLSDDLGSPSRLCIQCKNKCENKIENDACVINKHRHCPVAELYRYEPRLEIVRGDIIAERLVTKLIDYRPCPPVILTGEQVNCLGDTKYNGLEQVPNSVYFEDKKTQEESTKKRKSKVRRSLEMKNNVNSLNVPSSNEKMKEKDRNDKTNLKSIDTSSMEQITEIVNCIDSNIPPTKTKLIALSSPELKVSKKYSLDPSDMSLIYSLTPCINSENDHENIDKMMIDKSSKLSTFISEPNNNLEQDCFLQSNEEKSPKNEQQQWEKKDCVDDKTDNYIWFNSLSDSEKCELSNDNKTINNDVCFDNGQVEIRSNEGSDMLELFTDTTLELLETTGEYFRNDISNIANEIIAELNGNDTYVIIYCLVNEIFQKVYDTLSSIELNDRSSSPLSTISWQFSTPKLCLNVKDNKHTPKEIEKTQTNQTTPVIVIHEVIHHVIDACDEIKKAKTYANIELREKGNNDTVSNDEENIGQQKDLTTTVNSDKLKKASDRNTQVAPTVTAFENLVLHEKNDQSPETTAEADDMMEAAIFEFHTLVKAKPTNTDKKEFELNFRIERNFDVESSVEDKKSHRQNMEEVESGLSESLEKLAEIDWNINSDIENKKSHKKDKEKVELSLPESLEKLAEKGWNIDSDNLPEIDTREEEVAKLSETSKAVELKEKEDSNTSNNEKEEIGQRVDNLTTMINSDESKRSDRSTGVTSISFENLALDEENNQSVETEADAIFEFRTIVKAKPINTDKEAVELNFRIERSLDVESSVENKTSHRQNKEEVEPGLSESLEKLVEMDCNVGSYDLFEIEKRRKEPMTLSETTKAVEACVDCIYCMNSCPMDYNQEYSPLSTIGEEESDEKIVDLNAEIGGKRLDDTYTFCDSEKIVNDKELSSHNLENNNNAFL</sequence>
<reference evidence="5" key="1">
    <citation type="submission" date="2025-08" db="UniProtKB">
        <authorList>
            <consortium name="RefSeq"/>
        </authorList>
    </citation>
    <scope>IDENTIFICATION</scope>
</reference>
<dbReference type="FunFam" id="3.40.225.10:FF:000011">
    <property type="entry name" value="Uncharacterized protein, isoform B"/>
    <property type="match status" value="1"/>
</dbReference>
<accession>A0A6P6F8M0</accession>
<evidence type="ECO:0000256" key="2">
    <source>
        <dbReference type="SAM" id="MobiDB-lite"/>
    </source>
</evidence>